<dbReference type="EMBL" id="JAMKFB020000002">
    <property type="protein sequence ID" value="KAL0201888.1"/>
    <property type="molecule type" value="Genomic_DNA"/>
</dbReference>
<accession>A0ABD0RVU3</accession>
<dbReference type="AlphaFoldDB" id="A0ABD0RVU3"/>
<evidence type="ECO:0000256" key="1">
    <source>
        <dbReference type="SAM" id="MobiDB-lite"/>
    </source>
</evidence>
<feature type="compositionally biased region" description="Basic and acidic residues" evidence="1">
    <location>
        <begin position="180"/>
        <end position="205"/>
    </location>
</feature>
<keyword evidence="3" id="KW-1185">Reference proteome</keyword>
<comment type="caution">
    <text evidence="2">The sequence shown here is derived from an EMBL/GenBank/DDBJ whole genome shotgun (WGS) entry which is preliminary data.</text>
</comment>
<dbReference type="Proteomes" id="UP001529510">
    <property type="component" value="Unassembled WGS sequence"/>
</dbReference>
<evidence type="ECO:0000313" key="2">
    <source>
        <dbReference type="EMBL" id="KAL0201888.1"/>
    </source>
</evidence>
<feature type="region of interest" description="Disordered" evidence="1">
    <location>
        <begin position="53"/>
        <end position="84"/>
    </location>
</feature>
<feature type="non-terminal residue" evidence="2">
    <location>
        <position position="1"/>
    </location>
</feature>
<feature type="compositionally biased region" description="Basic and acidic residues" evidence="1">
    <location>
        <begin position="153"/>
        <end position="164"/>
    </location>
</feature>
<name>A0ABD0RVU3_CIRMR</name>
<feature type="region of interest" description="Disordered" evidence="1">
    <location>
        <begin position="1"/>
        <end position="26"/>
    </location>
</feature>
<feature type="compositionally biased region" description="Acidic residues" evidence="1">
    <location>
        <begin position="129"/>
        <end position="145"/>
    </location>
</feature>
<evidence type="ECO:0000313" key="3">
    <source>
        <dbReference type="Proteomes" id="UP001529510"/>
    </source>
</evidence>
<reference evidence="2 3" key="1">
    <citation type="submission" date="2024-05" db="EMBL/GenBank/DDBJ databases">
        <title>Genome sequencing and assembly of Indian major carp, Cirrhinus mrigala (Hamilton, 1822).</title>
        <authorList>
            <person name="Mohindra V."/>
            <person name="Chowdhury L.M."/>
            <person name="Lal K."/>
            <person name="Jena J.K."/>
        </authorList>
    </citation>
    <scope>NUCLEOTIDE SEQUENCE [LARGE SCALE GENOMIC DNA]</scope>
    <source>
        <strain evidence="2">CM1030</strain>
        <tissue evidence="2">Blood</tissue>
    </source>
</reference>
<sequence>SKHPAAHIPPLVLSTASGSSEGVSSVGGGVSSGYAVTYRRTGGAQVSMVSGGTPGTYSRLESGGGASGAEGVSPGVTRSPGMTSKADRRAGIHISGPFSVTVPLHITSGLALGVLHGGWNEKEQPLQGDEAEDEDIKSIETETESTDGNPQSKSDDVQERERESNSNVESQVDCGEDMADITKKENDVPEKEDTPCCKKEAEKENLSQNQESTKENVENTQPQNKEEITEEDYM</sequence>
<protein>
    <submittedName>
        <fullName evidence="2">Uncharacterized protein</fullName>
    </submittedName>
</protein>
<feature type="region of interest" description="Disordered" evidence="1">
    <location>
        <begin position="121"/>
        <end position="234"/>
    </location>
</feature>
<feature type="non-terminal residue" evidence="2">
    <location>
        <position position="234"/>
    </location>
</feature>
<organism evidence="2 3">
    <name type="scientific">Cirrhinus mrigala</name>
    <name type="common">Mrigala</name>
    <dbReference type="NCBI Taxonomy" id="683832"/>
    <lineage>
        <taxon>Eukaryota</taxon>
        <taxon>Metazoa</taxon>
        <taxon>Chordata</taxon>
        <taxon>Craniata</taxon>
        <taxon>Vertebrata</taxon>
        <taxon>Euteleostomi</taxon>
        <taxon>Actinopterygii</taxon>
        <taxon>Neopterygii</taxon>
        <taxon>Teleostei</taxon>
        <taxon>Ostariophysi</taxon>
        <taxon>Cypriniformes</taxon>
        <taxon>Cyprinidae</taxon>
        <taxon>Labeoninae</taxon>
        <taxon>Labeonini</taxon>
        <taxon>Cirrhinus</taxon>
    </lineage>
</organism>
<proteinExistence type="predicted"/>
<gene>
    <name evidence="2" type="ORF">M9458_005075</name>
</gene>